<proteinExistence type="predicted"/>
<evidence type="ECO:0000313" key="2">
    <source>
        <dbReference type="EMBL" id="RCV18955.1"/>
    </source>
</evidence>
<name>A0A368QLV3_SETIT</name>
<gene>
    <name evidence="2" type="ORF">SETIT_3G344700v2</name>
</gene>
<sequence length="80" mass="8930">MPPSNSATSPALRRRRRPPRLRRPGAAAALEAFLPHHVAHGRSQKRCTGGHRYYTGGHRYYCGAPPHLDPEDRQNGIPLL</sequence>
<feature type="region of interest" description="Disordered" evidence="1">
    <location>
        <begin position="1"/>
        <end position="22"/>
    </location>
</feature>
<feature type="compositionally biased region" description="Basic residues" evidence="1">
    <location>
        <begin position="12"/>
        <end position="22"/>
    </location>
</feature>
<organism evidence="2">
    <name type="scientific">Setaria italica</name>
    <name type="common">Foxtail millet</name>
    <name type="synonym">Panicum italicum</name>
    <dbReference type="NCBI Taxonomy" id="4555"/>
    <lineage>
        <taxon>Eukaryota</taxon>
        <taxon>Viridiplantae</taxon>
        <taxon>Streptophyta</taxon>
        <taxon>Embryophyta</taxon>
        <taxon>Tracheophyta</taxon>
        <taxon>Spermatophyta</taxon>
        <taxon>Magnoliopsida</taxon>
        <taxon>Liliopsida</taxon>
        <taxon>Poales</taxon>
        <taxon>Poaceae</taxon>
        <taxon>PACMAD clade</taxon>
        <taxon>Panicoideae</taxon>
        <taxon>Panicodae</taxon>
        <taxon>Paniceae</taxon>
        <taxon>Cenchrinae</taxon>
        <taxon>Setaria</taxon>
    </lineage>
</organism>
<reference evidence="2" key="1">
    <citation type="journal article" date="2012" name="Nat. Biotechnol.">
        <title>Reference genome sequence of the model plant Setaria.</title>
        <authorList>
            <person name="Bennetzen J.L."/>
            <person name="Schmutz J."/>
            <person name="Wang H."/>
            <person name="Percifield R."/>
            <person name="Hawkins J."/>
            <person name="Pontaroli A.C."/>
            <person name="Estep M."/>
            <person name="Feng L."/>
            <person name="Vaughn J.N."/>
            <person name="Grimwood J."/>
            <person name="Jenkins J."/>
            <person name="Barry K."/>
            <person name="Lindquist E."/>
            <person name="Hellsten U."/>
            <person name="Deshpande S."/>
            <person name="Wang X."/>
            <person name="Wu X."/>
            <person name="Mitros T."/>
            <person name="Triplett J."/>
            <person name="Yang X."/>
            <person name="Ye C.Y."/>
            <person name="Mauro-Herrera M."/>
            <person name="Wang L."/>
            <person name="Li P."/>
            <person name="Sharma M."/>
            <person name="Sharma R."/>
            <person name="Ronald P.C."/>
            <person name="Panaud O."/>
            <person name="Kellogg E.A."/>
            <person name="Brutnell T.P."/>
            <person name="Doust A.N."/>
            <person name="Tuskan G.A."/>
            <person name="Rokhsar D."/>
            <person name="Devos K.M."/>
        </authorList>
    </citation>
    <scope>NUCLEOTIDE SEQUENCE [LARGE SCALE GENOMIC DNA]</scope>
    <source>
        <strain evidence="2">Yugu1</strain>
    </source>
</reference>
<accession>A0A368QLV3</accession>
<dbReference type="EMBL" id="CM003530">
    <property type="protein sequence ID" value="RCV18955.1"/>
    <property type="molecule type" value="Genomic_DNA"/>
</dbReference>
<evidence type="ECO:0000256" key="1">
    <source>
        <dbReference type="SAM" id="MobiDB-lite"/>
    </source>
</evidence>
<reference evidence="2" key="2">
    <citation type="submission" date="2015-07" db="EMBL/GenBank/DDBJ databases">
        <authorList>
            <person name="Noorani M."/>
        </authorList>
    </citation>
    <scope>NUCLEOTIDE SEQUENCE</scope>
    <source>
        <strain evidence="2">Yugu1</strain>
    </source>
</reference>
<dbReference type="AlphaFoldDB" id="A0A368QLV3"/>
<protein>
    <submittedName>
        <fullName evidence="2">Uncharacterized protein</fullName>
    </submittedName>
</protein>